<feature type="transmembrane region" description="Helical" evidence="7">
    <location>
        <begin position="457"/>
        <end position="481"/>
    </location>
</feature>
<dbReference type="PANTHER" id="PTHR11706:SF33">
    <property type="entry name" value="NATURAL RESISTANCE-ASSOCIATED MACROPHAGE PROTEIN 2"/>
    <property type="match status" value="1"/>
</dbReference>
<comment type="subcellular location">
    <subcellularLocation>
        <location evidence="1">Membrane</location>
        <topology evidence="1">Multi-pass membrane protein</topology>
    </subcellularLocation>
</comment>
<dbReference type="Pfam" id="PF01566">
    <property type="entry name" value="Nramp"/>
    <property type="match status" value="1"/>
</dbReference>
<proteinExistence type="predicted"/>
<feature type="transmembrane region" description="Helical" evidence="7">
    <location>
        <begin position="422"/>
        <end position="445"/>
    </location>
</feature>
<feature type="transmembrane region" description="Helical" evidence="7">
    <location>
        <begin position="176"/>
        <end position="195"/>
    </location>
</feature>
<evidence type="ECO:0000256" key="6">
    <source>
        <dbReference type="ARBA" id="ARBA00023136"/>
    </source>
</evidence>
<feature type="transmembrane region" description="Helical" evidence="7">
    <location>
        <begin position="391"/>
        <end position="410"/>
    </location>
</feature>
<dbReference type="InterPro" id="IPR001046">
    <property type="entry name" value="NRAMP_fam"/>
</dbReference>
<dbReference type="KEGG" id="gaz:Pan241w_18050"/>
<evidence type="ECO:0000313" key="8">
    <source>
        <dbReference type="EMBL" id="QDT41742.1"/>
    </source>
</evidence>
<evidence type="ECO:0000256" key="5">
    <source>
        <dbReference type="ARBA" id="ARBA00022989"/>
    </source>
</evidence>
<feature type="transmembrane region" description="Helical" evidence="7">
    <location>
        <begin position="57"/>
        <end position="79"/>
    </location>
</feature>
<dbReference type="GO" id="GO:0015086">
    <property type="term" value="F:cadmium ion transmembrane transporter activity"/>
    <property type="evidence" value="ECO:0007669"/>
    <property type="project" value="TreeGrafter"/>
</dbReference>
<dbReference type="Proteomes" id="UP000317171">
    <property type="component" value="Chromosome"/>
</dbReference>
<evidence type="ECO:0000256" key="1">
    <source>
        <dbReference type="ARBA" id="ARBA00004141"/>
    </source>
</evidence>
<evidence type="ECO:0000256" key="4">
    <source>
        <dbReference type="ARBA" id="ARBA00022847"/>
    </source>
</evidence>
<keyword evidence="9" id="KW-1185">Reference proteome</keyword>
<dbReference type="AlphaFoldDB" id="A0A517RCY3"/>
<sequence length="482" mass="53096">MSQSCDLFPEPPERLASLHLRNTFSFIGPGLIIASVTIGSGELVWASRAGAVFGYQLLWCFLLAGIFKAVQVYGAARHLTLTGEHPMVSWKAIPGPPLWFPLLIALPTVLVMPIAFSSISEILGGYLRELTGISMSNQPVGPFDGFEFWQNVWGGAVLTICFILAISSTLKTLERVSAVVLGLIIVCATISVIVCKPNVADFLAGLFIPLVPDYEPWVVTEYANTFAGRSPWLEVALYLSAVGGGTFDYIGYVGMIREKKWGLAGSKVASCDQLELIDDDQVTRAKIWTRAAMLDTGISFTSVILVTLLFAVLGALLLHTEQRIPDNTTLLSEQETFLTQLHPWLLWLYPVGVFLAFIGTLYGAFEIYRYTVVESARSLLPKWTTDKHVPIWRNLTVAYCYGGGMIMIWLPKQVAGNVLDRMTFGAVIGGATLCGLWCFAMLWINHVRLPRVLRMSWPLWVSTLIAGIAMTALGVQTLLVYF</sequence>
<reference evidence="8 9" key="1">
    <citation type="submission" date="2019-02" db="EMBL/GenBank/DDBJ databases">
        <title>Deep-cultivation of Planctomycetes and their phenomic and genomic characterization uncovers novel biology.</title>
        <authorList>
            <person name="Wiegand S."/>
            <person name="Jogler M."/>
            <person name="Boedeker C."/>
            <person name="Pinto D."/>
            <person name="Vollmers J."/>
            <person name="Rivas-Marin E."/>
            <person name="Kohn T."/>
            <person name="Peeters S.H."/>
            <person name="Heuer A."/>
            <person name="Rast P."/>
            <person name="Oberbeckmann S."/>
            <person name="Bunk B."/>
            <person name="Jeske O."/>
            <person name="Meyerdierks A."/>
            <person name="Storesund J.E."/>
            <person name="Kallscheuer N."/>
            <person name="Luecker S."/>
            <person name="Lage O.M."/>
            <person name="Pohl T."/>
            <person name="Merkel B.J."/>
            <person name="Hornburger P."/>
            <person name="Mueller R.-W."/>
            <person name="Bruemmer F."/>
            <person name="Labrenz M."/>
            <person name="Spormann A.M."/>
            <person name="Op den Camp H."/>
            <person name="Overmann J."/>
            <person name="Amann R."/>
            <person name="Jetten M.S.M."/>
            <person name="Mascher T."/>
            <person name="Medema M.H."/>
            <person name="Devos D.P."/>
            <person name="Kaster A.-K."/>
            <person name="Ovreas L."/>
            <person name="Rohde M."/>
            <person name="Galperin M.Y."/>
            <person name="Jogler C."/>
        </authorList>
    </citation>
    <scope>NUCLEOTIDE SEQUENCE [LARGE SCALE GENOMIC DNA]</scope>
    <source>
        <strain evidence="8 9">Pan241w</strain>
    </source>
</reference>
<evidence type="ECO:0000256" key="7">
    <source>
        <dbReference type="SAM" id="Phobius"/>
    </source>
</evidence>
<evidence type="ECO:0000256" key="3">
    <source>
        <dbReference type="ARBA" id="ARBA00022692"/>
    </source>
</evidence>
<dbReference type="OrthoDB" id="9787548at2"/>
<dbReference type="EMBL" id="CP036269">
    <property type="protein sequence ID" value="QDT41742.1"/>
    <property type="molecule type" value="Genomic_DNA"/>
</dbReference>
<keyword evidence="6 7" id="KW-0472">Membrane</keyword>
<gene>
    <name evidence="8" type="ORF">Pan241w_18050</name>
</gene>
<keyword evidence="5 7" id="KW-1133">Transmembrane helix</keyword>
<evidence type="ECO:0000256" key="2">
    <source>
        <dbReference type="ARBA" id="ARBA00022448"/>
    </source>
</evidence>
<feature type="transmembrane region" description="Helical" evidence="7">
    <location>
        <begin position="148"/>
        <end position="170"/>
    </location>
</feature>
<evidence type="ECO:0000313" key="9">
    <source>
        <dbReference type="Proteomes" id="UP000317171"/>
    </source>
</evidence>
<keyword evidence="2" id="KW-0813">Transport</keyword>
<dbReference type="GO" id="GO:0005384">
    <property type="term" value="F:manganese ion transmembrane transporter activity"/>
    <property type="evidence" value="ECO:0007669"/>
    <property type="project" value="TreeGrafter"/>
</dbReference>
<feature type="transmembrane region" description="Helical" evidence="7">
    <location>
        <begin position="24"/>
        <end position="45"/>
    </location>
</feature>
<keyword evidence="4" id="KW-0769">Symport</keyword>
<feature type="transmembrane region" description="Helical" evidence="7">
    <location>
        <begin position="347"/>
        <end position="370"/>
    </location>
</feature>
<dbReference type="GO" id="GO:0034755">
    <property type="term" value="P:iron ion transmembrane transport"/>
    <property type="evidence" value="ECO:0007669"/>
    <property type="project" value="TreeGrafter"/>
</dbReference>
<keyword evidence="3 7" id="KW-0812">Transmembrane</keyword>
<dbReference type="GO" id="GO:0005886">
    <property type="term" value="C:plasma membrane"/>
    <property type="evidence" value="ECO:0007669"/>
    <property type="project" value="TreeGrafter"/>
</dbReference>
<dbReference type="RefSeq" id="WP_145213838.1">
    <property type="nucleotide sequence ID" value="NZ_CP036269.1"/>
</dbReference>
<accession>A0A517RCY3</accession>
<name>A0A517RCY3_9PLAN</name>
<dbReference type="GO" id="GO:0015293">
    <property type="term" value="F:symporter activity"/>
    <property type="evidence" value="ECO:0007669"/>
    <property type="project" value="UniProtKB-KW"/>
</dbReference>
<feature type="transmembrane region" description="Helical" evidence="7">
    <location>
        <begin position="99"/>
        <end position="127"/>
    </location>
</feature>
<feature type="transmembrane region" description="Helical" evidence="7">
    <location>
        <begin position="296"/>
        <end position="318"/>
    </location>
</feature>
<protein>
    <submittedName>
        <fullName evidence="8">Manganese transport protein MntH</fullName>
    </submittedName>
</protein>
<dbReference type="PANTHER" id="PTHR11706">
    <property type="entry name" value="SOLUTE CARRIER PROTEIN FAMILY 11 MEMBER"/>
    <property type="match status" value="1"/>
</dbReference>
<dbReference type="NCBIfam" id="NF037982">
    <property type="entry name" value="Nramp_1"/>
    <property type="match status" value="1"/>
</dbReference>
<organism evidence="8 9">
    <name type="scientific">Gimesia alba</name>
    <dbReference type="NCBI Taxonomy" id="2527973"/>
    <lineage>
        <taxon>Bacteria</taxon>
        <taxon>Pseudomonadati</taxon>
        <taxon>Planctomycetota</taxon>
        <taxon>Planctomycetia</taxon>
        <taxon>Planctomycetales</taxon>
        <taxon>Planctomycetaceae</taxon>
        <taxon>Gimesia</taxon>
    </lineage>
</organism>